<organism evidence="2 3">
    <name type="scientific">Eimeria praecox</name>
    <dbReference type="NCBI Taxonomy" id="51316"/>
    <lineage>
        <taxon>Eukaryota</taxon>
        <taxon>Sar</taxon>
        <taxon>Alveolata</taxon>
        <taxon>Apicomplexa</taxon>
        <taxon>Conoidasida</taxon>
        <taxon>Coccidia</taxon>
        <taxon>Eucoccidiorida</taxon>
        <taxon>Eimeriorina</taxon>
        <taxon>Eimeriidae</taxon>
        <taxon>Eimeria</taxon>
    </lineage>
</organism>
<feature type="compositionally biased region" description="Polar residues" evidence="1">
    <location>
        <begin position="172"/>
        <end position="188"/>
    </location>
</feature>
<dbReference type="AlphaFoldDB" id="U6H3W0"/>
<reference evidence="2" key="2">
    <citation type="submission" date="2013-10" db="EMBL/GenBank/DDBJ databases">
        <authorList>
            <person name="Aslett M."/>
        </authorList>
    </citation>
    <scope>NUCLEOTIDE SEQUENCE [LARGE SCALE GENOMIC DNA]</scope>
    <source>
        <strain evidence="2">Houghton</strain>
    </source>
</reference>
<name>U6H3W0_9EIME</name>
<feature type="region of interest" description="Disordered" evidence="1">
    <location>
        <begin position="418"/>
        <end position="474"/>
    </location>
</feature>
<dbReference type="Proteomes" id="UP000018201">
    <property type="component" value="Unassembled WGS sequence"/>
</dbReference>
<proteinExistence type="predicted"/>
<accession>U6H3W0</accession>
<evidence type="ECO:0000256" key="1">
    <source>
        <dbReference type="SAM" id="MobiDB-lite"/>
    </source>
</evidence>
<protein>
    <submittedName>
        <fullName evidence="2">Uncharacterized protein</fullName>
    </submittedName>
</protein>
<feature type="compositionally biased region" description="Low complexity" evidence="1">
    <location>
        <begin position="435"/>
        <end position="449"/>
    </location>
</feature>
<feature type="compositionally biased region" description="Polar residues" evidence="1">
    <location>
        <begin position="141"/>
        <end position="153"/>
    </location>
</feature>
<feature type="region of interest" description="Disordered" evidence="1">
    <location>
        <begin position="141"/>
        <end position="326"/>
    </location>
</feature>
<evidence type="ECO:0000313" key="3">
    <source>
        <dbReference type="Proteomes" id="UP000018201"/>
    </source>
</evidence>
<dbReference type="VEuPathDB" id="ToxoDB:EPH_0069610"/>
<feature type="compositionally biased region" description="Pro residues" evidence="1">
    <location>
        <begin position="253"/>
        <end position="267"/>
    </location>
</feature>
<feature type="compositionally biased region" description="Polar residues" evidence="1">
    <location>
        <begin position="215"/>
        <end position="227"/>
    </location>
</feature>
<dbReference type="EMBL" id="HG695540">
    <property type="protein sequence ID" value="CDI86537.1"/>
    <property type="molecule type" value="Genomic_DNA"/>
</dbReference>
<reference evidence="2" key="1">
    <citation type="submission" date="2013-10" db="EMBL/GenBank/DDBJ databases">
        <title>Genomic analysis of the causative agents of coccidiosis in chickens.</title>
        <authorList>
            <person name="Reid A.J."/>
            <person name="Blake D."/>
            <person name="Billington K."/>
            <person name="Browne H."/>
            <person name="Dunn M."/>
            <person name="Hung S."/>
            <person name="Kawahara F."/>
            <person name="Miranda-Saavedra D."/>
            <person name="Mourier T."/>
            <person name="Nagra H."/>
            <person name="Otto T.D."/>
            <person name="Rawlings N."/>
            <person name="Sanchez A."/>
            <person name="Sanders M."/>
            <person name="Subramaniam C."/>
            <person name="Tay Y."/>
            <person name="Dear P."/>
            <person name="Doerig C."/>
            <person name="Gruber A."/>
            <person name="Parkinson J."/>
            <person name="Shirley M."/>
            <person name="Wan K.L."/>
            <person name="Berriman M."/>
            <person name="Tomley F."/>
            <person name="Pain A."/>
        </authorList>
    </citation>
    <scope>NUCLEOTIDE SEQUENCE [LARGE SCALE GENOMIC DNA]</scope>
    <source>
        <strain evidence="2">Houghton</strain>
    </source>
</reference>
<sequence length="534" mass="58114">MQVSRLLQFARKIWDDDPNGPPLANEVLLPMLSDLLLLQEKALGLLEAEISSVLQLQRPATQLAEELAHVIVDRLRLIIYTRRTQVFRSKHLSSSLRAYEEEHNRSILVFSASIESLDKKPQKTLEEQLAELALDESWVAQSFEQTPKSSSTAPDPELGFPARQREAPARQPTVTRGVNGSKASSGPNNRGREVPPRFKRQKRGFTGKSQETESQDSLTKTGTTLPTQGDPMPEGLYPSYKAKPLQASHAPPHQAPPSTEPPSPPFPELETTVSKLTLGPTGPTPPWSGRSSSGLASISSLTTRSQPTVPAEEETLEAAGLRRQTEMRFGVPEEAPTWPWSSTWSPYSPLLPGPYQAFGRPAYMAGTVEGASSHQAPQNQVGQVWTPISQHTSPSSSFPFTNPQSIAAEAVALLYSSGSQSPPAESHKIAHPQPTSTLAASSGSTLSSLMKGQTDQPMRFPSSSAPSRRPADLHSVEQGVGGNNIYPCCFFWFYFVFANEGADSSADGFSQLLSAIEEARRPPFSGARSGWKQR</sequence>
<gene>
    <name evidence="2" type="ORF">EPH_0069610</name>
</gene>
<keyword evidence="3" id="KW-1185">Reference proteome</keyword>
<evidence type="ECO:0000313" key="2">
    <source>
        <dbReference type="EMBL" id="CDI86537.1"/>
    </source>
</evidence>
<feature type="compositionally biased region" description="Low complexity" evidence="1">
    <location>
        <begin position="287"/>
        <end position="301"/>
    </location>
</feature>